<sequence>MSGVRKLLCGLAAFMCLSWVLAIRFESTMDMPAPYHHSA</sequence>
<organism evidence="1 2">
    <name type="scientific">Corynebacterium matruchotii ATCC 33806</name>
    <dbReference type="NCBI Taxonomy" id="566549"/>
    <lineage>
        <taxon>Bacteria</taxon>
        <taxon>Bacillati</taxon>
        <taxon>Actinomycetota</taxon>
        <taxon>Actinomycetes</taxon>
        <taxon>Mycobacteriales</taxon>
        <taxon>Corynebacteriaceae</taxon>
        <taxon>Corynebacterium</taxon>
    </lineage>
</organism>
<evidence type="ECO:0000313" key="1">
    <source>
        <dbReference type="EMBL" id="EEG27552.1"/>
    </source>
</evidence>
<reference evidence="1 2" key="1">
    <citation type="submission" date="2009-01" db="EMBL/GenBank/DDBJ databases">
        <authorList>
            <person name="Fulton L."/>
            <person name="Clifton S."/>
            <person name="Chinwalla A.T."/>
            <person name="Mitreva M."/>
            <person name="Sodergren E."/>
            <person name="Weinstock G."/>
            <person name="Clifton S."/>
            <person name="Dooling D.J."/>
            <person name="Fulton B."/>
            <person name="Minx P."/>
            <person name="Pepin K.H."/>
            <person name="Johnson M."/>
            <person name="Bhonagiri V."/>
            <person name="Nash W.E."/>
            <person name="Mardis E.R."/>
            <person name="Wilson R.K."/>
        </authorList>
    </citation>
    <scope>NUCLEOTIDE SEQUENCE [LARGE SCALE GENOMIC DNA]</scope>
    <source>
        <strain evidence="1 2">ATCC 33806</strain>
    </source>
</reference>
<protein>
    <submittedName>
        <fullName evidence="1">Uncharacterized protein</fullName>
    </submittedName>
</protein>
<comment type="caution">
    <text evidence="1">The sequence shown here is derived from an EMBL/GenBank/DDBJ whole genome shotgun (WGS) entry which is preliminary data.</text>
</comment>
<gene>
    <name evidence="1" type="ORF">CORMATOL_00869</name>
</gene>
<dbReference type="Proteomes" id="UP000006247">
    <property type="component" value="Unassembled WGS sequence"/>
</dbReference>
<evidence type="ECO:0000313" key="2">
    <source>
        <dbReference type="Proteomes" id="UP000006247"/>
    </source>
</evidence>
<accession>C0E1L8</accession>
<dbReference type="HOGENOM" id="CLU_3308190_0_0_11"/>
<dbReference type="AlphaFoldDB" id="C0E1L8"/>
<dbReference type="EMBL" id="ACEB01000013">
    <property type="protein sequence ID" value="EEG27552.1"/>
    <property type="molecule type" value="Genomic_DNA"/>
</dbReference>
<proteinExistence type="predicted"/>
<name>C0E1L8_9CORY</name>